<feature type="region of interest" description="Disordered" evidence="3">
    <location>
        <begin position="1900"/>
        <end position="1926"/>
    </location>
</feature>
<feature type="domain" description="RapA2 cadherin-like" evidence="4">
    <location>
        <begin position="982"/>
        <end position="1057"/>
    </location>
</feature>
<gene>
    <name evidence="5" type="ORF">M9980_08680</name>
</gene>
<evidence type="ECO:0000256" key="2">
    <source>
        <dbReference type="ARBA" id="ARBA00022525"/>
    </source>
</evidence>
<proteinExistence type="predicted"/>
<dbReference type="InterPro" id="IPR050557">
    <property type="entry name" value="RTX_toxin/Mannuronan_C5-epim"/>
</dbReference>
<dbReference type="PANTHER" id="PTHR38340">
    <property type="entry name" value="S-LAYER PROTEIN"/>
    <property type="match status" value="1"/>
</dbReference>
<dbReference type="Proteomes" id="UP001055580">
    <property type="component" value="Chromosome"/>
</dbReference>
<evidence type="ECO:0000313" key="5">
    <source>
        <dbReference type="EMBL" id="URW74652.1"/>
    </source>
</evidence>
<feature type="region of interest" description="Disordered" evidence="3">
    <location>
        <begin position="577"/>
        <end position="598"/>
    </location>
</feature>
<dbReference type="InterPro" id="IPR001343">
    <property type="entry name" value="Hemolysn_Ca-bd"/>
</dbReference>
<dbReference type="NCBIfam" id="TIGR01965">
    <property type="entry name" value="VCBS_repeat"/>
    <property type="match status" value="7"/>
</dbReference>
<comment type="subcellular location">
    <subcellularLocation>
        <location evidence="1">Secreted</location>
    </subcellularLocation>
</comment>
<evidence type="ECO:0000256" key="3">
    <source>
        <dbReference type="SAM" id="MobiDB-lite"/>
    </source>
</evidence>
<dbReference type="InterPro" id="IPR013783">
    <property type="entry name" value="Ig-like_fold"/>
</dbReference>
<keyword evidence="2" id="KW-0964">Secreted</keyword>
<keyword evidence="6" id="KW-1185">Reference proteome</keyword>
<dbReference type="InterPro" id="IPR018511">
    <property type="entry name" value="Hemolysin-typ_Ca-bd_CS"/>
</dbReference>
<dbReference type="Gene3D" id="2.150.10.10">
    <property type="entry name" value="Serralysin-like metalloprotease, C-terminal"/>
    <property type="match status" value="4"/>
</dbReference>
<feature type="domain" description="RapA2 cadherin-like" evidence="4">
    <location>
        <begin position="418"/>
        <end position="496"/>
    </location>
</feature>
<dbReference type="InterPro" id="IPR010221">
    <property type="entry name" value="VCBS_dom"/>
</dbReference>
<evidence type="ECO:0000313" key="6">
    <source>
        <dbReference type="Proteomes" id="UP001055580"/>
    </source>
</evidence>
<dbReference type="InterPro" id="IPR040853">
    <property type="entry name" value="RapA2_cadherin-like"/>
</dbReference>
<dbReference type="Pfam" id="PF00353">
    <property type="entry name" value="HemolysinCabind"/>
    <property type="match status" value="5"/>
</dbReference>
<dbReference type="PANTHER" id="PTHR38340:SF1">
    <property type="entry name" value="S-LAYER PROTEIN"/>
    <property type="match status" value="1"/>
</dbReference>
<dbReference type="PROSITE" id="PS00330">
    <property type="entry name" value="HEMOLYSIN_CALCIUM"/>
    <property type="match status" value="3"/>
</dbReference>
<dbReference type="PRINTS" id="PR00313">
    <property type="entry name" value="CABNDNGRPT"/>
</dbReference>
<dbReference type="SUPFAM" id="SSF51120">
    <property type="entry name" value="beta-Roll"/>
    <property type="match status" value="3"/>
</dbReference>
<evidence type="ECO:0000256" key="1">
    <source>
        <dbReference type="ARBA" id="ARBA00004613"/>
    </source>
</evidence>
<dbReference type="RefSeq" id="WP_250749343.1">
    <property type="nucleotide sequence ID" value="NZ_CP098401.1"/>
</dbReference>
<dbReference type="EMBL" id="CP098401">
    <property type="protein sequence ID" value="URW74652.1"/>
    <property type="molecule type" value="Genomic_DNA"/>
</dbReference>
<sequence length="2143" mass="214859">MTLATSYTFSGKGNWSLDGAPGTGGTFQVEVPTGSAVQKTFLYVTSYGNVAPTSITLGTTVLTTFEFLGQIQSNGLRTYRVDVTAVVASIVGSGSATTFDIPVRNSGSGGANIDGFALTTVYSNPAETSRTIVFADGAGNPAGDQFAIGFANGVDKTLPGFQAIMSVGIDFSYQGGGSQQQSTIDVNGRRLTSSAGGSDDGADANGALITIGGVGDSIANPADPNAGTTGTRYDDELYDLSGFLAQGATSANIVTRNASGDDNIFFVGLNITAEATVSAGSNVAPTVDLNGTATGIDFAAAYTEDGAAAAIASGAVIADANEAGGDRVVSVTVRIVGTQAGDTLSIAGTLPSGITASQPVVQGGDLVLVLSGAATGAAYSTAINQVRYGTTSDTPTATTATRTITVVANDGEANSAVATTTLTITPHDDTPAIADTATTDETSAVTGNVLANDTDPDGGPAATVTAVNGSTAGVGTQVTLASGALLTLNADGSYSYDPNGKFEYLALVGSSPDAVTKATDSFTYTNSGGVTATVTITVNGVDNKDVITITSATPQTIATGIDDDVVNASGSGAYTVDAGSGNDRVTTGSGNDHVDGGEGDDEIETGAGNDVVLAGGGNDIVHGGAGAGDDFYDGQSGTDTLVYPSTSQGVYVDMNLDNRASNAAIAAILTNAGLPTDTLVGFATGVEIGTDAFRNFENVTGGSGDDRIFGNADVNVINGGNGADFISGGGGNDVLDGGAGFDTLYYGNVTNAVQVNLVSGQVNAGVQGGVDTIANFENFALGSGDDQFIGDDNDNVVEGGGGNDQIDGGGGFDTVIYGTSMVSDGMAQQAFGTLQVNASAAGLGIDTLTNIERIQFISPAETVSIQVVGGNAVVYSRADTGGVQQLGTLTVAAASGVLANDINLDQGAGDQKMVSAIAFNGVAGSVGQPLAGNNGTLTIHADGSYNYVANAGTRALPAGVTAIDQFVYTADDGDLGDSTPTTLTITITGTNDGASISGVSRGDVTEDVAVTGGNLTATGQLIATDPDTGESQFQARTVAGGNGYGSFTLQANGTWVYTVNNALPAIQALGAGDQLADGFMATTLDGSASIRVKVTITGTNDAVTLTGGTLATIDDTGATDSFAAVTGQIDTTSAATVGAGMVGNLSDADVGDVYTYSLTGTPDTTYGTLTLNPDGSYSFAPNAAAINALTAPTSVSYTVAVTDNAGSTSTATFTVQINGVNDTATLTGSFGATVVEDNPNSFGFLKALGTIVTSDVDAGQAHTAVQTGVQGTYGTFSINADGAWRYLAPNDQPSIQALGAGEVAYDSFTVTSQDGSASQVVTIRIEGTNDRPMLQGGSLATYDDTAAYDDFQDVSGRIDSIAHSVMVLRVAQPPVGDLTDADANGTYTFSRAGSASENATNDAYGTLTVNPDGSYTFAPNDAAINALTQAVTLSYTIMVDDGSGATNATNTGTFTITLNGAQDTAIVGGALTASVTEDVNVVTRPNDMHVIRVSGTLTVTDADTGESSFQAQDITGTYGSLVVRTDGLYTYVVDNDARAVQEIAVGDSRSESFTVRTADGTAQVVTFTINGTNDAPIVNGSQLFDSATGNGSIATAISLDGLFAKGLDAQVIGAATVPFVTIRGTATADVIDHYSFTVGAGGSAVTIDVDNPRNGEFGVDTTIVIYDAQGNVVARNDDNGSDPLETYSLASMIQVVLPAGTYTVAIDRFPGLGNDSPANPLTAGTTFDMHVSVANPAFPAGGARIVQAVTESDAPIAVIGSLKVTDDVGDTFGFSHTAGEGTVVGNGVVLTSTQIDALVAGFSIDPVTGVYSFTAEALDFLDPGQSVDATFNVRITDTHDAVTVEAVTIHIDGTLEAGPAGTPNDDNLQGGLFGDLIFGGTGDDFIFGRNGNDVIHGGDGDDNLAGGTGNDTLYGEGDDDTLSGGTGNDVLHGGMGSNIVDGGSGTDTGVLEGNYNDYTITRGAGSNVTFANANGMETTSFVNVEQFRFANGVVLTLGANGSDMFDLSGATQPVTLSTGAGQDLLTYTGAAQSSGTGYDSFPDFDYASDVIRIGGTHDSYASVSGGALNTASFNDDLAASIGAQLTGGAAVFFTPNAGDLSGSTFLVVNANGVDGYQPGQDYVFHMPAPPAVVPDFLVAPVLP</sequence>
<dbReference type="InterPro" id="IPR011049">
    <property type="entry name" value="Serralysin-like_metalloprot_C"/>
</dbReference>
<accession>A0ABY4TTA4</accession>
<reference evidence="5" key="1">
    <citation type="submission" date="2022-05" db="EMBL/GenBank/DDBJ databases">
        <title>Sphingomonas sp. strain RMG20 Genome sequencing and assembly.</title>
        <authorList>
            <person name="Kim I."/>
        </authorList>
    </citation>
    <scope>NUCLEOTIDE SEQUENCE</scope>
    <source>
        <strain evidence="5">RMG20</strain>
    </source>
</reference>
<dbReference type="Gene3D" id="2.60.40.10">
    <property type="entry name" value="Immunoglobulins"/>
    <property type="match status" value="3"/>
</dbReference>
<name>A0ABY4TTA4_9SPHN</name>
<dbReference type="Pfam" id="PF17803">
    <property type="entry name" value="Cadherin_4"/>
    <property type="match status" value="4"/>
</dbReference>
<feature type="domain" description="RapA2 cadherin-like" evidence="4">
    <location>
        <begin position="1211"/>
        <end position="1286"/>
    </location>
</feature>
<organism evidence="5 6">
    <name type="scientific">Sphingomonas donggukensis</name>
    <dbReference type="NCBI Taxonomy" id="2949093"/>
    <lineage>
        <taxon>Bacteria</taxon>
        <taxon>Pseudomonadati</taxon>
        <taxon>Pseudomonadota</taxon>
        <taxon>Alphaproteobacteria</taxon>
        <taxon>Sphingomonadales</taxon>
        <taxon>Sphingomonadaceae</taxon>
        <taxon>Sphingomonas</taxon>
    </lineage>
</organism>
<feature type="domain" description="RapA2 cadherin-like" evidence="4">
    <location>
        <begin position="862"/>
        <end position="947"/>
    </location>
</feature>
<evidence type="ECO:0000259" key="4">
    <source>
        <dbReference type="Pfam" id="PF17803"/>
    </source>
</evidence>
<protein>
    <submittedName>
        <fullName evidence="5">VCBS domain-containing protein</fullName>
    </submittedName>
</protein>